<comment type="caution">
    <text evidence="2">The sequence shown here is derived from an EMBL/GenBank/DDBJ whole genome shotgun (WGS) entry which is preliminary data.</text>
</comment>
<dbReference type="EMBL" id="MPUH01000863">
    <property type="protein sequence ID" value="OMJ72909.1"/>
    <property type="molecule type" value="Genomic_DNA"/>
</dbReference>
<name>A0A1R2B801_9CILI</name>
<dbReference type="GO" id="GO:0004843">
    <property type="term" value="F:cysteine-type deubiquitinase activity"/>
    <property type="evidence" value="ECO:0007669"/>
    <property type="project" value="InterPro"/>
</dbReference>
<dbReference type="Proteomes" id="UP000187209">
    <property type="component" value="Unassembled WGS sequence"/>
</dbReference>
<dbReference type="SMR" id="A0A1R2B801"/>
<feature type="domain" description="USP" evidence="1">
    <location>
        <begin position="6"/>
        <end position="331"/>
    </location>
</feature>
<dbReference type="AlphaFoldDB" id="A0A1R2B801"/>
<dbReference type="OrthoDB" id="420187at2759"/>
<gene>
    <name evidence="2" type="ORF">SteCoe_28526</name>
</gene>
<dbReference type="PROSITE" id="PS50235">
    <property type="entry name" value="USP_3"/>
    <property type="match status" value="1"/>
</dbReference>
<evidence type="ECO:0000313" key="2">
    <source>
        <dbReference type="EMBL" id="OMJ72909.1"/>
    </source>
</evidence>
<sequence length="363" mass="42461">MEPGVKEIQNLKNTCYINSIVQLLAHVWPLKQVFCEVLTKETIPENLELLALFHQLYNEIWSENSIRIKPKAFVEKCYTLSPYFVPKTQQDCQEFLMVFLDKLDQELMNSHPQGFSIISDTFKGAFTNEIKCTVCSFTTEKIEPFLQLDLSIPENAPSIRTIDCLMSAKETMMISDSQHGLFSPLISVFSKEKATLNLYYCLKAFFQEQNTEAYCQQCQCEKLHIIHPKFTEPPKYFLISLKRFKYNFWSSKVSDKVFVPKNLNLAHFSSLGFEYSLCAVIEHSGFLFRGHYKIYVNKLGQWWLLDDSKVEKVSWEDVFNAQTYICMYVRKDLCQRIPIEGSESIYCHKNISMPSRFMPRNEE</sequence>
<dbReference type="InterPro" id="IPR038765">
    <property type="entry name" value="Papain-like_cys_pep_sf"/>
</dbReference>
<protein>
    <recommendedName>
        <fullName evidence="1">USP domain-containing protein</fullName>
    </recommendedName>
</protein>
<dbReference type="CDD" id="cd02257">
    <property type="entry name" value="Peptidase_C19"/>
    <property type="match status" value="1"/>
</dbReference>
<organism evidence="2 3">
    <name type="scientific">Stentor coeruleus</name>
    <dbReference type="NCBI Taxonomy" id="5963"/>
    <lineage>
        <taxon>Eukaryota</taxon>
        <taxon>Sar</taxon>
        <taxon>Alveolata</taxon>
        <taxon>Ciliophora</taxon>
        <taxon>Postciliodesmatophora</taxon>
        <taxon>Heterotrichea</taxon>
        <taxon>Heterotrichida</taxon>
        <taxon>Stentoridae</taxon>
        <taxon>Stentor</taxon>
    </lineage>
</organism>
<dbReference type="PANTHER" id="PTHR21646">
    <property type="entry name" value="UBIQUITIN CARBOXYL-TERMINAL HYDROLASE"/>
    <property type="match status" value="1"/>
</dbReference>
<dbReference type="InterPro" id="IPR001394">
    <property type="entry name" value="Peptidase_C19_UCH"/>
</dbReference>
<dbReference type="InterPro" id="IPR050185">
    <property type="entry name" value="Ub_carboxyl-term_hydrolase"/>
</dbReference>
<proteinExistence type="predicted"/>
<dbReference type="SUPFAM" id="SSF54001">
    <property type="entry name" value="Cysteine proteinases"/>
    <property type="match status" value="1"/>
</dbReference>
<accession>A0A1R2B801</accession>
<dbReference type="Gene3D" id="3.90.70.10">
    <property type="entry name" value="Cysteine proteinases"/>
    <property type="match status" value="1"/>
</dbReference>
<dbReference type="GO" id="GO:0016579">
    <property type="term" value="P:protein deubiquitination"/>
    <property type="evidence" value="ECO:0007669"/>
    <property type="project" value="InterPro"/>
</dbReference>
<reference evidence="2 3" key="1">
    <citation type="submission" date="2016-11" db="EMBL/GenBank/DDBJ databases">
        <title>The macronuclear genome of Stentor coeruleus: a giant cell with tiny introns.</title>
        <authorList>
            <person name="Slabodnick M."/>
            <person name="Ruby J.G."/>
            <person name="Reiff S.B."/>
            <person name="Swart E.C."/>
            <person name="Gosai S."/>
            <person name="Prabakaran S."/>
            <person name="Witkowska E."/>
            <person name="Larue G.E."/>
            <person name="Fisher S."/>
            <person name="Freeman R.M."/>
            <person name="Gunawardena J."/>
            <person name="Chu W."/>
            <person name="Stover N.A."/>
            <person name="Gregory B.D."/>
            <person name="Nowacki M."/>
            <person name="Derisi J."/>
            <person name="Roy S.W."/>
            <person name="Marshall W.F."/>
            <person name="Sood P."/>
        </authorList>
    </citation>
    <scope>NUCLEOTIDE SEQUENCE [LARGE SCALE GENOMIC DNA]</scope>
    <source>
        <strain evidence="2">WM001</strain>
    </source>
</reference>
<evidence type="ECO:0000313" key="3">
    <source>
        <dbReference type="Proteomes" id="UP000187209"/>
    </source>
</evidence>
<evidence type="ECO:0000259" key="1">
    <source>
        <dbReference type="PROSITE" id="PS50235"/>
    </source>
</evidence>
<dbReference type="Pfam" id="PF00443">
    <property type="entry name" value="UCH"/>
    <property type="match status" value="1"/>
</dbReference>
<dbReference type="InterPro" id="IPR028889">
    <property type="entry name" value="USP"/>
</dbReference>
<keyword evidence="3" id="KW-1185">Reference proteome</keyword>
<dbReference type="InterPro" id="IPR018200">
    <property type="entry name" value="USP_CS"/>
</dbReference>
<dbReference type="PROSITE" id="PS00973">
    <property type="entry name" value="USP_2"/>
    <property type="match status" value="1"/>
</dbReference>